<dbReference type="PROSITE" id="PS50893">
    <property type="entry name" value="ABC_TRANSPORTER_2"/>
    <property type="match status" value="1"/>
</dbReference>
<evidence type="ECO:0000313" key="16">
    <source>
        <dbReference type="Proteomes" id="UP000249254"/>
    </source>
</evidence>
<keyword evidence="16" id="KW-1185">Reference proteome</keyword>
<dbReference type="OrthoDB" id="5288404at2"/>
<feature type="transmembrane region" description="Helical" evidence="11">
    <location>
        <begin position="402"/>
        <end position="423"/>
    </location>
</feature>
<name>A0A328AK87_9CAUL</name>
<dbReference type="SUPFAM" id="SSF90123">
    <property type="entry name" value="ABC transporter transmembrane region"/>
    <property type="match status" value="1"/>
</dbReference>
<feature type="transmembrane region" description="Helical" evidence="11">
    <location>
        <begin position="377"/>
        <end position="396"/>
    </location>
</feature>
<evidence type="ECO:0000256" key="9">
    <source>
        <dbReference type="ARBA" id="ARBA00023136"/>
    </source>
</evidence>
<dbReference type="EMBL" id="QFYQ01000001">
    <property type="protein sequence ID" value="RAK53288.1"/>
    <property type="molecule type" value="Genomic_DNA"/>
</dbReference>
<dbReference type="PANTHER" id="PTHR24221">
    <property type="entry name" value="ATP-BINDING CASSETTE SUB-FAMILY B"/>
    <property type="match status" value="1"/>
</dbReference>
<comment type="caution">
    <text evidence="15">The sequence shown here is derived from an EMBL/GenBank/DDBJ whole genome shotgun (WGS) entry which is preliminary data.</text>
</comment>
<dbReference type="Gene3D" id="3.40.50.300">
    <property type="entry name" value="P-loop containing nucleotide triphosphate hydrolases"/>
    <property type="match status" value="1"/>
</dbReference>
<organism evidence="15 16">
    <name type="scientific">Phenylobacterium soli</name>
    <dbReference type="NCBI Taxonomy" id="2170551"/>
    <lineage>
        <taxon>Bacteria</taxon>
        <taxon>Pseudomonadati</taxon>
        <taxon>Pseudomonadota</taxon>
        <taxon>Alphaproteobacteria</taxon>
        <taxon>Caulobacterales</taxon>
        <taxon>Caulobacteraceae</taxon>
        <taxon>Phenylobacterium</taxon>
    </lineage>
</organism>
<comment type="subcellular location">
    <subcellularLocation>
        <location evidence="1">Cell membrane</location>
        <topology evidence="1">Multi-pass membrane protein</topology>
    </subcellularLocation>
</comment>
<keyword evidence="2" id="KW-0813">Transport</keyword>
<evidence type="ECO:0000256" key="7">
    <source>
        <dbReference type="ARBA" id="ARBA00022927"/>
    </source>
</evidence>
<evidence type="ECO:0000256" key="8">
    <source>
        <dbReference type="ARBA" id="ARBA00022989"/>
    </source>
</evidence>
<feature type="transmembrane region" description="Helical" evidence="11">
    <location>
        <begin position="148"/>
        <end position="165"/>
    </location>
</feature>
<dbReference type="InterPro" id="IPR011527">
    <property type="entry name" value="ABC1_TM_dom"/>
</dbReference>
<dbReference type="PROSITE" id="PS00211">
    <property type="entry name" value="ABC_TRANSPORTER_1"/>
    <property type="match status" value="1"/>
</dbReference>
<evidence type="ECO:0000256" key="3">
    <source>
        <dbReference type="ARBA" id="ARBA00022475"/>
    </source>
</evidence>
<feature type="transmembrane region" description="Helical" evidence="11">
    <location>
        <begin position="290"/>
        <end position="311"/>
    </location>
</feature>
<evidence type="ECO:0000313" key="15">
    <source>
        <dbReference type="EMBL" id="RAK53288.1"/>
    </source>
</evidence>
<evidence type="ECO:0000256" key="4">
    <source>
        <dbReference type="ARBA" id="ARBA00022692"/>
    </source>
</evidence>
<keyword evidence="7" id="KW-0653">Protein transport</keyword>
<dbReference type="InterPro" id="IPR003593">
    <property type="entry name" value="AAA+_ATPase"/>
</dbReference>
<dbReference type="Gene3D" id="1.20.1560.10">
    <property type="entry name" value="ABC transporter type 1, transmembrane domain"/>
    <property type="match status" value="1"/>
</dbReference>
<dbReference type="InterPro" id="IPR005074">
    <property type="entry name" value="Peptidase_C39"/>
</dbReference>
<dbReference type="Pfam" id="PF00664">
    <property type="entry name" value="ABC_membrane"/>
    <property type="match status" value="1"/>
</dbReference>
<dbReference type="InterPro" id="IPR017871">
    <property type="entry name" value="ABC_transporter-like_CS"/>
</dbReference>
<dbReference type="GO" id="GO:0034040">
    <property type="term" value="F:ATPase-coupled lipid transmembrane transporter activity"/>
    <property type="evidence" value="ECO:0007669"/>
    <property type="project" value="TreeGrafter"/>
</dbReference>
<feature type="transmembrane region" description="Helical" evidence="11">
    <location>
        <begin position="185"/>
        <end position="206"/>
    </location>
</feature>
<reference evidence="16" key="1">
    <citation type="submission" date="2018-05" db="EMBL/GenBank/DDBJ databases">
        <authorList>
            <person name="Li X."/>
        </authorList>
    </citation>
    <scope>NUCLEOTIDE SEQUENCE [LARGE SCALE GENOMIC DNA]</scope>
    <source>
        <strain evidence="16">LX32</strain>
    </source>
</reference>
<evidence type="ECO:0000259" key="14">
    <source>
        <dbReference type="PROSITE" id="PS50990"/>
    </source>
</evidence>
<dbReference type="GO" id="GO:0140359">
    <property type="term" value="F:ABC-type transporter activity"/>
    <property type="evidence" value="ECO:0007669"/>
    <property type="project" value="InterPro"/>
</dbReference>
<dbReference type="GO" id="GO:0043213">
    <property type="term" value="P:bacteriocin transport"/>
    <property type="evidence" value="ECO:0007669"/>
    <property type="project" value="UniProtKB-KW"/>
</dbReference>
<evidence type="ECO:0000256" key="6">
    <source>
        <dbReference type="ARBA" id="ARBA00022840"/>
    </source>
</evidence>
<evidence type="ECO:0000256" key="2">
    <source>
        <dbReference type="ARBA" id="ARBA00022448"/>
    </source>
</evidence>
<keyword evidence="3" id="KW-1003">Cell membrane</keyword>
<dbReference type="PROSITE" id="PS50990">
    <property type="entry name" value="PEPTIDASE_C39"/>
    <property type="match status" value="1"/>
</dbReference>
<dbReference type="FunFam" id="3.40.50.300:FF:000299">
    <property type="entry name" value="ABC transporter ATP-binding protein/permease"/>
    <property type="match status" value="1"/>
</dbReference>
<dbReference type="InterPro" id="IPR039421">
    <property type="entry name" value="Type_1_exporter"/>
</dbReference>
<evidence type="ECO:0000259" key="13">
    <source>
        <dbReference type="PROSITE" id="PS50929"/>
    </source>
</evidence>
<keyword evidence="4 11" id="KW-0812">Transmembrane</keyword>
<dbReference type="PANTHER" id="PTHR24221:SF654">
    <property type="entry name" value="ATP-BINDING CASSETTE SUB-FAMILY B MEMBER 6"/>
    <property type="match status" value="1"/>
</dbReference>
<accession>A0A328AK87</accession>
<dbReference type="Pfam" id="PF00005">
    <property type="entry name" value="ABC_tran"/>
    <property type="match status" value="1"/>
</dbReference>
<feature type="transmembrane region" description="Helical" evidence="11">
    <location>
        <begin position="259"/>
        <end position="284"/>
    </location>
</feature>
<dbReference type="SUPFAM" id="SSF52540">
    <property type="entry name" value="P-loop containing nucleoside triphosphate hydrolases"/>
    <property type="match status" value="1"/>
</dbReference>
<feature type="domain" description="ABC transmembrane type-1" evidence="13">
    <location>
        <begin position="150"/>
        <end position="431"/>
    </location>
</feature>
<dbReference type="GO" id="GO:0005886">
    <property type="term" value="C:plasma membrane"/>
    <property type="evidence" value="ECO:0007669"/>
    <property type="project" value="UniProtKB-SubCell"/>
</dbReference>
<keyword evidence="6" id="KW-0067">ATP-binding</keyword>
<sequence length="703" mass="75069">MERSECGAACLGAILGYFGRWIPLEQLRVDCGVSRDGSRASNVVRAARVYGLLAEGRKVGLEDVGRLRTPFVAFWAFNHFVVVEHVGPRRVAVNDPAVGRRRLTREEFDCNYAGVAITFEKGPEFRTGGRRPSILAGLRSRYEESRNAVLLVAAISLIMVVPGVLSPNFSRLFVDYFLIRSFADWLPPLLAAIVAAAILQTALTFIQQTYLLRLETRASVSWTSAFLDRLVRLPIGFFSQRSPSELAVRSTQTEALAQLATGAMGTALLSLPAALIFALVMLGFDRYMGLLVALFALLDIGLLVLTARTLAERNQAVMIQQTKITGAAASGLRMISEYKAAGAEDMLFQRIVGLKARQENLNAALQPTRVALQAAPGAVNGLAVAALLTVGGLRIVSGDLTVGVLVAFQGLMAGFLGPVAQLVGMGQQIQNGRAHLTQIDDLMAQPEAPEFAEPAAAGRSWAAQPLGAAAFRDVTFGYSRLEAPLLDALSIDIQPGEWVAVVGRSGSGKSTVGKLLSGLETPWSGEVLFDGTPVAATPRSVLRAAVAVVDQDVVIFEGSVRDNVAMWDPTLSEEAIVTACKLACVHDFIVSRPGGYDAKLSEDGANLSGGQRALIDIARAIAQQPAMLVLDEATAALDPEIEHRVMTNLRTLGCGCVLIAHRLSAIKAADRIIALEAGRVVEQGRHAELLARDGLYASLARTA</sequence>
<dbReference type="InterPro" id="IPR036640">
    <property type="entry name" value="ABC1_TM_sf"/>
</dbReference>
<dbReference type="GO" id="GO:0008233">
    <property type="term" value="F:peptidase activity"/>
    <property type="evidence" value="ECO:0007669"/>
    <property type="project" value="InterPro"/>
</dbReference>
<proteinExistence type="predicted"/>
<evidence type="ECO:0000256" key="5">
    <source>
        <dbReference type="ARBA" id="ARBA00022741"/>
    </source>
</evidence>
<dbReference type="GO" id="GO:0005524">
    <property type="term" value="F:ATP binding"/>
    <property type="evidence" value="ECO:0007669"/>
    <property type="project" value="UniProtKB-KW"/>
</dbReference>
<dbReference type="Gene3D" id="3.90.70.10">
    <property type="entry name" value="Cysteine proteinases"/>
    <property type="match status" value="1"/>
</dbReference>
<feature type="domain" description="Peptidase C39" evidence="14">
    <location>
        <begin position="2"/>
        <end position="119"/>
    </location>
</feature>
<evidence type="ECO:0000256" key="10">
    <source>
        <dbReference type="ARBA" id="ARBA00043264"/>
    </source>
</evidence>
<dbReference type="InterPro" id="IPR003439">
    <property type="entry name" value="ABC_transporter-like_ATP-bd"/>
</dbReference>
<keyword evidence="8 11" id="KW-1133">Transmembrane helix</keyword>
<evidence type="ECO:0000259" key="12">
    <source>
        <dbReference type="PROSITE" id="PS50893"/>
    </source>
</evidence>
<keyword evidence="9 11" id="KW-0472">Membrane</keyword>
<evidence type="ECO:0000256" key="1">
    <source>
        <dbReference type="ARBA" id="ARBA00004651"/>
    </source>
</evidence>
<dbReference type="Proteomes" id="UP000249254">
    <property type="component" value="Unassembled WGS sequence"/>
</dbReference>
<protein>
    <submittedName>
        <fullName evidence="15">NHLP family bacteriocin export ABC transporter peptidase/permease/ATPase</fullName>
    </submittedName>
</protein>
<dbReference type="InterPro" id="IPR027417">
    <property type="entry name" value="P-loop_NTPase"/>
</dbReference>
<dbReference type="GO" id="GO:0006508">
    <property type="term" value="P:proteolysis"/>
    <property type="evidence" value="ECO:0007669"/>
    <property type="project" value="InterPro"/>
</dbReference>
<feature type="domain" description="ABC transporter" evidence="12">
    <location>
        <begin position="469"/>
        <end position="702"/>
    </location>
</feature>
<dbReference type="PROSITE" id="PS50929">
    <property type="entry name" value="ABC_TM1F"/>
    <property type="match status" value="1"/>
</dbReference>
<keyword evidence="5" id="KW-0547">Nucleotide-binding</keyword>
<dbReference type="SMART" id="SM00382">
    <property type="entry name" value="AAA"/>
    <property type="match status" value="1"/>
</dbReference>
<evidence type="ECO:0000256" key="11">
    <source>
        <dbReference type="SAM" id="Phobius"/>
    </source>
</evidence>
<keyword evidence="10" id="KW-0080">Bacteriocin transport</keyword>
<dbReference type="Pfam" id="PF03412">
    <property type="entry name" value="Peptidase_C39"/>
    <property type="match status" value="1"/>
</dbReference>
<dbReference type="AlphaFoldDB" id="A0A328AK87"/>
<dbReference type="GO" id="GO:0015031">
    <property type="term" value="P:protein transport"/>
    <property type="evidence" value="ECO:0007669"/>
    <property type="project" value="UniProtKB-KW"/>
</dbReference>
<dbReference type="GO" id="GO:0016887">
    <property type="term" value="F:ATP hydrolysis activity"/>
    <property type="evidence" value="ECO:0007669"/>
    <property type="project" value="InterPro"/>
</dbReference>
<gene>
    <name evidence="15" type="ORF">DJ017_01465</name>
</gene>